<dbReference type="Pfam" id="PF13430">
    <property type="entry name" value="DUF4112"/>
    <property type="match status" value="1"/>
</dbReference>
<gene>
    <name evidence="2" type="ORF">A2Z33_07250</name>
</gene>
<name>A0A1F5YXX6_9BACT</name>
<dbReference type="EMBL" id="MFJD01000001">
    <property type="protein sequence ID" value="OGG05049.1"/>
    <property type="molecule type" value="Genomic_DNA"/>
</dbReference>
<keyword evidence="1" id="KW-0812">Transmembrane</keyword>
<protein>
    <recommendedName>
        <fullName evidence="4">DUF4112 domain-containing protein</fullName>
    </recommendedName>
</protein>
<sequence>MKPPLSSLRYFVRLMDDRFRIGPFTFGFDAVLGFIPGVGDTVSLILSVSSLWVAIRYGLPVGALLVMFGNLLIDYVIGLIPVIGDIADISFRANTRNLRILEFYIAENDHRSVYQRES</sequence>
<keyword evidence="1" id="KW-0472">Membrane</keyword>
<dbReference type="PANTHER" id="PTHR35519:SF2">
    <property type="entry name" value="PH DOMAIN PROTEIN"/>
    <property type="match status" value="1"/>
</dbReference>
<dbReference type="PANTHER" id="PTHR35519">
    <property type="entry name" value="MEMBRANE PROTEINS"/>
    <property type="match status" value="1"/>
</dbReference>
<evidence type="ECO:0000313" key="2">
    <source>
        <dbReference type="EMBL" id="OGG05049.1"/>
    </source>
</evidence>
<evidence type="ECO:0000313" key="3">
    <source>
        <dbReference type="Proteomes" id="UP000178448"/>
    </source>
</evidence>
<accession>A0A1F5YXX6</accession>
<comment type="caution">
    <text evidence="2">The sequence shown here is derived from an EMBL/GenBank/DDBJ whole genome shotgun (WGS) entry which is preliminary data.</text>
</comment>
<reference evidence="2 3" key="1">
    <citation type="journal article" date="2016" name="Nat. Commun.">
        <title>Thousands of microbial genomes shed light on interconnected biogeochemical processes in an aquifer system.</title>
        <authorList>
            <person name="Anantharaman K."/>
            <person name="Brown C.T."/>
            <person name="Hug L.A."/>
            <person name="Sharon I."/>
            <person name="Castelle C.J."/>
            <person name="Probst A.J."/>
            <person name="Thomas B.C."/>
            <person name="Singh A."/>
            <person name="Wilkins M.J."/>
            <person name="Karaoz U."/>
            <person name="Brodie E.L."/>
            <person name="Williams K.H."/>
            <person name="Hubbard S.S."/>
            <person name="Banfield J.F."/>
        </authorList>
    </citation>
    <scope>NUCLEOTIDE SEQUENCE [LARGE SCALE GENOMIC DNA]</scope>
</reference>
<keyword evidence="1" id="KW-1133">Transmembrane helix</keyword>
<dbReference type="AlphaFoldDB" id="A0A1F5YXX6"/>
<dbReference type="Proteomes" id="UP000178448">
    <property type="component" value="Unassembled WGS sequence"/>
</dbReference>
<organism evidence="2 3">
    <name type="scientific">Candidatus Gottesmanbacteria bacterium RBG_16_52_11</name>
    <dbReference type="NCBI Taxonomy" id="1798374"/>
    <lineage>
        <taxon>Bacteria</taxon>
        <taxon>Candidatus Gottesmaniibacteriota</taxon>
    </lineage>
</organism>
<proteinExistence type="predicted"/>
<dbReference type="InterPro" id="IPR025187">
    <property type="entry name" value="DUF4112"/>
</dbReference>
<feature type="transmembrane region" description="Helical" evidence="1">
    <location>
        <begin position="59"/>
        <end position="83"/>
    </location>
</feature>
<evidence type="ECO:0008006" key="4">
    <source>
        <dbReference type="Google" id="ProtNLM"/>
    </source>
</evidence>
<evidence type="ECO:0000256" key="1">
    <source>
        <dbReference type="SAM" id="Phobius"/>
    </source>
</evidence>
<dbReference type="STRING" id="1798374.A2Z33_07250"/>